<dbReference type="KEGG" id="tsph:KIH39_11175"/>
<evidence type="ECO:0000313" key="2">
    <source>
        <dbReference type="EMBL" id="QVL34438.1"/>
    </source>
</evidence>
<dbReference type="AlphaFoldDB" id="A0A8E6B9S1"/>
<gene>
    <name evidence="2" type="ORF">KIH39_11175</name>
</gene>
<reference evidence="2" key="1">
    <citation type="submission" date="2021-05" db="EMBL/GenBank/DDBJ databases">
        <title>Complete genome sequence of the cellulolytic planctomycete Telmatocola sphagniphila SP2T and characterization of the first cellulase from planctomycetes.</title>
        <authorList>
            <person name="Rakitin A.L."/>
            <person name="Beletsky A.V."/>
            <person name="Naumoff D.G."/>
            <person name="Kulichevskaya I.S."/>
            <person name="Mardanov A.V."/>
            <person name="Ravin N.V."/>
            <person name="Dedysh S.N."/>
        </authorList>
    </citation>
    <scope>NUCLEOTIDE SEQUENCE</scope>
    <source>
        <strain evidence="2">SP2T</strain>
    </source>
</reference>
<sequence>MPEPIGIILLSAGLIGVWAVYRKRLRNYASAA</sequence>
<dbReference type="RefSeq" id="WP_213499429.1">
    <property type="nucleotide sequence ID" value="NZ_CP074694.1"/>
</dbReference>
<keyword evidence="1" id="KW-0472">Membrane</keyword>
<feature type="transmembrane region" description="Helical" evidence="1">
    <location>
        <begin position="6"/>
        <end position="21"/>
    </location>
</feature>
<keyword evidence="1" id="KW-0812">Transmembrane</keyword>
<accession>A0A8E6B9S1</accession>
<proteinExistence type="predicted"/>
<organism evidence="2 3">
    <name type="scientific">Telmatocola sphagniphila</name>
    <dbReference type="NCBI Taxonomy" id="1123043"/>
    <lineage>
        <taxon>Bacteria</taxon>
        <taxon>Pseudomonadati</taxon>
        <taxon>Planctomycetota</taxon>
        <taxon>Planctomycetia</taxon>
        <taxon>Gemmatales</taxon>
        <taxon>Gemmataceae</taxon>
    </lineage>
</organism>
<protein>
    <submittedName>
        <fullName evidence="2">PEP-CTERM sorting domain-containing protein</fullName>
    </submittedName>
</protein>
<evidence type="ECO:0000313" key="3">
    <source>
        <dbReference type="Proteomes" id="UP000676194"/>
    </source>
</evidence>
<name>A0A8E6B9S1_9BACT</name>
<dbReference type="InterPro" id="IPR013424">
    <property type="entry name" value="Ice-binding_C"/>
</dbReference>
<evidence type="ECO:0000256" key="1">
    <source>
        <dbReference type="SAM" id="Phobius"/>
    </source>
</evidence>
<dbReference type="NCBIfam" id="TIGR02595">
    <property type="entry name" value="PEP_CTERM"/>
    <property type="match status" value="1"/>
</dbReference>
<dbReference type="EMBL" id="CP074694">
    <property type="protein sequence ID" value="QVL34438.1"/>
    <property type="molecule type" value="Genomic_DNA"/>
</dbReference>
<keyword evidence="3" id="KW-1185">Reference proteome</keyword>
<dbReference type="Proteomes" id="UP000676194">
    <property type="component" value="Chromosome"/>
</dbReference>
<keyword evidence="1" id="KW-1133">Transmembrane helix</keyword>